<dbReference type="PRINTS" id="PR00811">
    <property type="entry name" value="BCTERIALGSPD"/>
</dbReference>
<evidence type="ECO:0000259" key="9">
    <source>
        <dbReference type="SMART" id="SM00965"/>
    </source>
</evidence>
<dbReference type="Gene3D" id="3.30.1370.120">
    <property type="match status" value="1"/>
</dbReference>
<evidence type="ECO:0000256" key="1">
    <source>
        <dbReference type="ARBA" id="ARBA00004370"/>
    </source>
</evidence>
<dbReference type="AlphaFoldDB" id="A0A7X7LXQ9"/>
<dbReference type="Gene3D" id="3.30.1370.130">
    <property type="match status" value="1"/>
</dbReference>
<dbReference type="InterPro" id="IPR005644">
    <property type="entry name" value="NolW-like"/>
</dbReference>
<evidence type="ECO:0000256" key="2">
    <source>
        <dbReference type="ARBA" id="ARBA00022448"/>
    </source>
</evidence>
<evidence type="ECO:0000256" key="3">
    <source>
        <dbReference type="ARBA" id="ARBA00022729"/>
    </source>
</evidence>
<dbReference type="EMBL" id="JAAYYV010000365">
    <property type="protein sequence ID" value="NLF55322.1"/>
    <property type="molecule type" value="Genomic_DNA"/>
</dbReference>
<organism evidence="10 11">
    <name type="scientific">Thauera phenolivorans</name>
    <dbReference type="NCBI Taxonomy" id="1792543"/>
    <lineage>
        <taxon>Bacteria</taxon>
        <taxon>Pseudomonadati</taxon>
        <taxon>Pseudomonadota</taxon>
        <taxon>Betaproteobacteria</taxon>
        <taxon>Rhodocyclales</taxon>
        <taxon>Zoogloeaceae</taxon>
        <taxon>Thauera</taxon>
    </lineage>
</organism>
<protein>
    <submittedName>
        <fullName evidence="10">General secretion pathway protein GspD</fullName>
    </submittedName>
</protein>
<reference evidence="10 11" key="1">
    <citation type="journal article" date="2020" name="Biotechnol. Biofuels">
        <title>New insights from the biogas microbiome by comprehensive genome-resolved metagenomics of nearly 1600 species originating from multiple anaerobic digesters.</title>
        <authorList>
            <person name="Campanaro S."/>
            <person name="Treu L."/>
            <person name="Rodriguez-R L.M."/>
            <person name="Kovalovszki A."/>
            <person name="Ziels R.M."/>
            <person name="Maus I."/>
            <person name="Zhu X."/>
            <person name="Kougias P.G."/>
            <person name="Basile A."/>
            <person name="Luo G."/>
            <person name="Schluter A."/>
            <person name="Konstantinidis K.T."/>
            <person name="Angelidaki I."/>
        </authorList>
    </citation>
    <scope>NUCLEOTIDE SEQUENCE [LARGE SCALE GENOMIC DNA]</scope>
    <source>
        <strain evidence="10">AS06rmzACSIP_256</strain>
    </source>
</reference>
<dbReference type="PANTHER" id="PTHR30332">
    <property type="entry name" value="PROBABLE GENERAL SECRETION PATHWAY PROTEIN D"/>
    <property type="match status" value="1"/>
</dbReference>
<comment type="subcellular location">
    <subcellularLocation>
        <location evidence="7">Cell outer membrane</location>
    </subcellularLocation>
    <subcellularLocation>
        <location evidence="1">Membrane</location>
    </subcellularLocation>
</comment>
<dbReference type="PANTHER" id="PTHR30332:SF17">
    <property type="entry name" value="TYPE IV PILIATION SYSTEM PROTEIN DR_0774-RELATED"/>
    <property type="match status" value="1"/>
</dbReference>
<dbReference type="InterPro" id="IPR004846">
    <property type="entry name" value="T2SS/T3SS_dom"/>
</dbReference>
<dbReference type="InterPro" id="IPR001775">
    <property type="entry name" value="GspD/PilQ"/>
</dbReference>
<dbReference type="PROSITE" id="PS51257">
    <property type="entry name" value="PROKAR_LIPOPROTEIN"/>
    <property type="match status" value="1"/>
</dbReference>
<evidence type="ECO:0000313" key="10">
    <source>
        <dbReference type="EMBL" id="NLF55322.1"/>
    </source>
</evidence>
<comment type="caution">
    <text evidence="10">The sequence shown here is derived from an EMBL/GenBank/DDBJ whole genome shotgun (WGS) entry which is preliminary data.</text>
</comment>
<evidence type="ECO:0000256" key="4">
    <source>
        <dbReference type="ARBA" id="ARBA00023136"/>
    </source>
</evidence>
<evidence type="ECO:0000256" key="5">
    <source>
        <dbReference type="ARBA" id="ARBA00023237"/>
    </source>
</evidence>
<dbReference type="Pfam" id="PF03958">
    <property type="entry name" value="Secretin_N"/>
    <property type="match status" value="1"/>
</dbReference>
<dbReference type="GO" id="GO:0009279">
    <property type="term" value="C:cell outer membrane"/>
    <property type="evidence" value="ECO:0007669"/>
    <property type="project" value="UniProtKB-SubCell"/>
</dbReference>
<gene>
    <name evidence="10" type="ORF">GX576_13165</name>
</gene>
<dbReference type="GO" id="GO:0015627">
    <property type="term" value="C:type II protein secretion system complex"/>
    <property type="evidence" value="ECO:0007669"/>
    <property type="project" value="TreeGrafter"/>
</dbReference>
<evidence type="ECO:0000313" key="11">
    <source>
        <dbReference type="Proteomes" id="UP000536534"/>
    </source>
</evidence>
<dbReference type="Proteomes" id="UP000536534">
    <property type="component" value="Unassembled WGS sequence"/>
</dbReference>
<dbReference type="InterPro" id="IPR050810">
    <property type="entry name" value="Bact_Secretion_Sys_Channel"/>
</dbReference>
<keyword evidence="2 7" id="KW-0813">Transport</keyword>
<feature type="domain" description="Secretin/TonB short N-terminal" evidence="9">
    <location>
        <begin position="209"/>
        <end position="260"/>
    </location>
</feature>
<accession>A0A7X7LXQ9</accession>
<evidence type="ECO:0000256" key="8">
    <source>
        <dbReference type="SAM" id="SignalP"/>
    </source>
</evidence>
<sequence length="742" mass="79632">MTLPTDKARRWAPLLLAAALSACATTNPALEQSQVDFARSDPLAAYVALEDAVRRDPANLELRAWWLRQRELLGADYLAAAEQARLRGQFEEAERLYRDVQRVQPTHPRARAGLDAVLAERRRAGRLAEGELALARGDIDATERLARSVLAEAPAHQRARRLLREADERRVRAAPVQALEGALARPVNLQFRDAPLRVVFEALSRAAGLNFVLDSELRQDALVSLFVRDTSVDEVLRLLVASQQIERKLLNANTVLIYPATPAKQREYQDLVSRSFYLAHADAKQAQAMLKQLVKTRDIFIDEKLNLVVVKDTPEAVRVAERLIATLDVAEPEVVLEVEVLEVSRSKLRDLGLQFPAEVGYGRLENQDGGDLADGFINLERNDGLVPFVSNPAAVLRLRHDDGDIRLLANPRIRVKNRNDAKIHIGEKVPVFTTTSTANVGVSASVSYLDVGIRLDAQPSVTLDDEVSIKVDLEVSNIVREVPGPDGSLAYRIGRRSASTTLRLQDGETQVLAGLINDEERRSASRLPGLGELPVLGRLFSAERSDVAKTEIVLLITPRIVRNVVAPAFARDNLAFGTEAVVGAMPLRLAPTAADSLALSGSGGGMAGGGLPPPLPAPVAMEAPAGPSDLALIIGAPGAVAPGELIDMRLELQGSGSHEGGVLEFDYDATRLEPVGFAGPGEGQGTLAIPPGSLPATLSLAFRARAGAEGSAQVVVSSVVFDVDGERVAMPLGGTASVAIGQ</sequence>
<name>A0A7X7LXQ9_9RHOO</name>
<evidence type="ECO:0000256" key="6">
    <source>
        <dbReference type="RuleBase" id="RU004003"/>
    </source>
</evidence>
<dbReference type="SMART" id="SM00965">
    <property type="entry name" value="STN"/>
    <property type="match status" value="1"/>
</dbReference>
<evidence type="ECO:0000256" key="7">
    <source>
        <dbReference type="RuleBase" id="RU004004"/>
    </source>
</evidence>
<comment type="similarity">
    <text evidence="6">Belongs to the bacterial secretin family.</text>
</comment>
<dbReference type="GO" id="GO:0009306">
    <property type="term" value="P:protein secretion"/>
    <property type="evidence" value="ECO:0007669"/>
    <property type="project" value="InterPro"/>
</dbReference>
<keyword evidence="3 8" id="KW-0732">Signal</keyword>
<dbReference type="InterPro" id="IPR038591">
    <property type="entry name" value="NolW-like_sf"/>
</dbReference>
<keyword evidence="5" id="KW-0998">Cell outer membrane</keyword>
<proteinExistence type="inferred from homology"/>
<feature type="signal peptide" evidence="8">
    <location>
        <begin position="1"/>
        <end position="24"/>
    </location>
</feature>
<feature type="chain" id="PRO_5031167930" evidence="8">
    <location>
        <begin position="25"/>
        <end position="742"/>
    </location>
</feature>
<keyword evidence="4" id="KW-0472">Membrane</keyword>
<dbReference type="Pfam" id="PF00263">
    <property type="entry name" value="Secretin"/>
    <property type="match status" value="1"/>
</dbReference>
<dbReference type="InterPro" id="IPR011662">
    <property type="entry name" value="Secretin/TonB_short_N"/>
</dbReference>